<dbReference type="EMBL" id="JAENHM010000058">
    <property type="protein sequence ID" value="MBK1839638.1"/>
    <property type="molecule type" value="Genomic_DNA"/>
</dbReference>
<organism evidence="1 2">
    <name type="scientific">Azospirillum endophyticum</name>
    <dbReference type="NCBI Taxonomy" id="2800326"/>
    <lineage>
        <taxon>Bacteria</taxon>
        <taxon>Pseudomonadati</taxon>
        <taxon>Pseudomonadota</taxon>
        <taxon>Alphaproteobacteria</taxon>
        <taxon>Rhodospirillales</taxon>
        <taxon>Azospirillaceae</taxon>
        <taxon>Azospirillum</taxon>
    </lineage>
</organism>
<accession>A0ABS1F893</accession>
<name>A0ABS1F893_9PROT</name>
<sequence>MTSINIIGADNIGRTVATALLAGFPDWAGRIVIDANNPIEAPLFKPVPLANGPRRSWWPIWCLARAS</sequence>
<proteinExistence type="predicted"/>
<keyword evidence="2" id="KW-1185">Reference proteome</keyword>
<dbReference type="RefSeq" id="WP_200195628.1">
    <property type="nucleotide sequence ID" value="NZ_JAENHM010000058.1"/>
</dbReference>
<reference evidence="2" key="1">
    <citation type="submission" date="2021-01" db="EMBL/GenBank/DDBJ databases">
        <title>Genome public.</title>
        <authorList>
            <person name="Liu C."/>
            <person name="Sun Q."/>
        </authorList>
    </citation>
    <scope>NUCLEOTIDE SEQUENCE [LARGE SCALE GENOMIC DNA]</scope>
    <source>
        <strain evidence="2">YIM B02556</strain>
    </source>
</reference>
<dbReference type="Proteomes" id="UP000652760">
    <property type="component" value="Unassembled WGS sequence"/>
</dbReference>
<evidence type="ECO:0000313" key="2">
    <source>
        <dbReference type="Proteomes" id="UP000652760"/>
    </source>
</evidence>
<protein>
    <submittedName>
        <fullName evidence="1">Uncharacterized protein</fullName>
    </submittedName>
</protein>
<evidence type="ECO:0000313" key="1">
    <source>
        <dbReference type="EMBL" id="MBK1839638.1"/>
    </source>
</evidence>
<comment type="caution">
    <text evidence="1">The sequence shown here is derived from an EMBL/GenBank/DDBJ whole genome shotgun (WGS) entry which is preliminary data.</text>
</comment>
<gene>
    <name evidence="1" type="ORF">JHL17_19700</name>
</gene>